<dbReference type="SUPFAM" id="SSF53092">
    <property type="entry name" value="Creatinase/prolidase N-terminal domain"/>
    <property type="match status" value="1"/>
</dbReference>
<evidence type="ECO:0000256" key="1">
    <source>
        <dbReference type="ARBA" id="ARBA00001424"/>
    </source>
</evidence>
<dbReference type="Pfam" id="PF05195">
    <property type="entry name" value="AMP_N"/>
    <property type="match status" value="1"/>
</dbReference>
<organism evidence="9 10">
    <name type="scientific">Phaeodactylibacter xiamenensis</name>
    <dbReference type="NCBI Taxonomy" id="1524460"/>
    <lineage>
        <taxon>Bacteria</taxon>
        <taxon>Pseudomonadati</taxon>
        <taxon>Bacteroidota</taxon>
        <taxon>Saprospiria</taxon>
        <taxon>Saprospirales</taxon>
        <taxon>Haliscomenobacteraceae</taxon>
        <taxon>Phaeodactylibacter</taxon>
    </lineage>
</organism>
<keyword evidence="9" id="KW-0645">Protease</keyword>
<comment type="cofactor">
    <cofactor evidence="2">
        <name>Mn(2+)</name>
        <dbReference type="ChEBI" id="CHEBI:29035"/>
    </cofactor>
</comment>
<reference evidence="9 10" key="1">
    <citation type="journal article" date="2014" name="Int. J. Syst. Evol. Microbiol.">
        <title>Phaeodactylibacter xiamenensis gen. nov., sp. nov., a member of the family Saprospiraceae isolated from the marine alga Phaeodactylum tricornutum.</title>
        <authorList>
            <person name="Chen Z.Jr."/>
            <person name="Lei X."/>
            <person name="Lai Q."/>
            <person name="Li Y."/>
            <person name="Zhang B."/>
            <person name="Zhang J."/>
            <person name="Zhang H."/>
            <person name="Yang L."/>
            <person name="Zheng W."/>
            <person name="Tian Y."/>
            <person name="Yu Z."/>
            <person name="Xu H.Jr."/>
            <person name="Zheng T."/>
        </authorList>
    </citation>
    <scope>NUCLEOTIDE SEQUENCE [LARGE SCALE GENOMIC DNA]</scope>
    <source>
        <strain evidence="9 10">KD52</strain>
    </source>
</reference>
<comment type="catalytic activity">
    <reaction evidence="1">
        <text>Release of any N-terminal amino acid, including proline, that is linked to proline, even from a dipeptide or tripeptide.</text>
        <dbReference type="EC" id="3.4.11.9"/>
    </reaction>
</comment>
<dbReference type="EMBL" id="JPOS01000090">
    <property type="protein sequence ID" value="KGE85316.1"/>
    <property type="molecule type" value="Genomic_DNA"/>
</dbReference>
<proteinExistence type="inferred from homology"/>
<comment type="caution">
    <text evidence="9">The sequence shown here is derived from an EMBL/GenBank/DDBJ whole genome shotgun (WGS) entry which is preliminary data.</text>
</comment>
<dbReference type="PANTHER" id="PTHR43226:SF4">
    <property type="entry name" value="XAA-PRO AMINOPEPTIDASE 3"/>
    <property type="match status" value="1"/>
</dbReference>
<dbReference type="InterPro" id="IPR000994">
    <property type="entry name" value="Pept_M24"/>
</dbReference>
<sequence length="461" mass="50511">MFKASIYQDRRKRLQASVPGGLILLPGNNESPMNCADNVYRFRQDSSFLYYFGINQPGVAGVLDADSGEALLFAPEMTVEHVVWMGPQPGLSDLKTLSGTEQALPVEQLEELLKKAKADGRTIHFLPPYRADRSLQLSRWLSTPVEALQPSEALIKAIVAQRSVKSAEEIAEIESALAITRQMHVQATKTAQPGMKEAQLAGMVEGIALATEGALAYPAILTVNGQTLHNHYHGDIMKEGDLVLCDFGAAAPRTDYASDITRTFPVSPNFTDRQKAIYQIVLDAEEQAIQAIQPGVPYKDIHLLAAKIITTGLTQLGLMKGDADAAVEAGAHALFFPHGLGHMMGLDVHDMEDLGEDYIGYTDDLKRSPQFGLKSLRLARALQPGFVLTVEPGIYFIPELIAQWKAEGKHAEFIDYEKVETYLGFGGIRIEDNVLVTEEGHRVLGPPIPKTIEEIEALRKG</sequence>
<dbReference type="GO" id="GO:0006508">
    <property type="term" value="P:proteolysis"/>
    <property type="evidence" value="ECO:0007669"/>
    <property type="project" value="TreeGrafter"/>
</dbReference>
<dbReference type="AlphaFoldDB" id="A0A098RZR4"/>
<dbReference type="InterPro" id="IPR052433">
    <property type="entry name" value="X-Pro_dipept-like"/>
</dbReference>
<dbReference type="Gene3D" id="3.90.230.10">
    <property type="entry name" value="Creatinase/methionine aminopeptidase superfamily"/>
    <property type="match status" value="1"/>
</dbReference>
<keyword evidence="6" id="KW-0378">Hydrolase</keyword>
<dbReference type="GO" id="GO:0070006">
    <property type="term" value="F:metalloaminopeptidase activity"/>
    <property type="evidence" value="ECO:0007669"/>
    <property type="project" value="InterPro"/>
</dbReference>
<dbReference type="STRING" id="1524460.IX84_27805"/>
<dbReference type="CDD" id="cd01087">
    <property type="entry name" value="Prolidase"/>
    <property type="match status" value="1"/>
</dbReference>
<dbReference type="EC" id="3.4.11.9" evidence="4"/>
<dbReference type="OrthoDB" id="9806388at2"/>
<feature type="domain" description="Aminopeptidase P N-terminal" evidence="8">
    <location>
        <begin position="2"/>
        <end position="134"/>
    </location>
</feature>
<name>A0A098RZR4_9BACT</name>
<dbReference type="InterPro" id="IPR036005">
    <property type="entry name" value="Creatinase/aminopeptidase-like"/>
</dbReference>
<keyword evidence="9" id="KW-0031">Aminopeptidase</keyword>
<dbReference type="Pfam" id="PF00557">
    <property type="entry name" value="Peptidase_M24"/>
    <property type="match status" value="1"/>
</dbReference>
<evidence type="ECO:0000256" key="3">
    <source>
        <dbReference type="ARBA" id="ARBA00008766"/>
    </source>
</evidence>
<protein>
    <recommendedName>
        <fullName evidence="4">Xaa-Pro aminopeptidase</fullName>
        <ecNumber evidence="4">3.4.11.9</ecNumber>
    </recommendedName>
</protein>
<dbReference type="Proteomes" id="UP000029736">
    <property type="component" value="Unassembled WGS sequence"/>
</dbReference>
<dbReference type="RefSeq" id="WP_044228345.1">
    <property type="nucleotide sequence ID" value="NZ_JBKAGJ010000004.1"/>
</dbReference>
<keyword evidence="7" id="KW-0464">Manganese</keyword>
<keyword evidence="10" id="KW-1185">Reference proteome</keyword>
<evidence type="ECO:0000256" key="5">
    <source>
        <dbReference type="ARBA" id="ARBA00022723"/>
    </source>
</evidence>
<dbReference type="InterPro" id="IPR029149">
    <property type="entry name" value="Creatin/AminoP/Spt16_N"/>
</dbReference>
<dbReference type="SUPFAM" id="SSF55920">
    <property type="entry name" value="Creatinase/aminopeptidase"/>
    <property type="match status" value="1"/>
</dbReference>
<evidence type="ECO:0000313" key="9">
    <source>
        <dbReference type="EMBL" id="KGE85316.1"/>
    </source>
</evidence>
<evidence type="ECO:0000256" key="6">
    <source>
        <dbReference type="ARBA" id="ARBA00022801"/>
    </source>
</evidence>
<dbReference type="GO" id="GO:0005829">
    <property type="term" value="C:cytosol"/>
    <property type="evidence" value="ECO:0007669"/>
    <property type="project" value="TreeGrafter"/>
</dbReference>
<dbReference type="SMART" id="SM01011">
    <property type="entry name" value="AMP_N"/>
    <property type="match status" value="1"/>
</dbReference>
<keyword evidence="5" id="KW-0479">Metal-binding</keyword>
<gene>
    <name evidence="9" type="ORF">IX84_27805</name>
</gene>
<evidence type="ECO:0000256" key="2">
    <source>
        <dbReference type="ARBA" id="ARBA00001936"/>
    </source>
</evidence>
<evidence type="ECO:0000313" key="10">
    <source>
        <dbReference type="Proteomes" id="UP000029736"/>
    </source>
</evidence>
<dbReference type="InterPro" id="IPR007865">
    <property type="entry name" value="Aminopep_P_N"/>
</dbReference>
<evidence type="ECO:0000256" key="4">
    <source>
        <dbReference type="ARBA" id="ARBA00012574"/>
    </source>
</evidence>
<dbReference type="PANTHER" id="PTHR43226">
    <property type="entry name" value="XAA-PRO AMINOPEPTIDASE 3"/>
    <property type="match status" value="1"/>
</dbReference>
<evidence type="ECO:0000259" key="8">
    <source>
        <dbReference type="SMART" id="SM01011"/>
    </source>
</evidence>
<dbReference type="GO" id="GO:0030145">
    <property type="term" value="F:manganese ion binding"/>
    <property type="evidence" value="ECO:0007669"/>
    <property type="project" value="InterPro"/>
</dbReference>
<evidence type="ECO:0000256" key="7">
    <source>
        <dbReference type="ARBA" id="ARBA00023211"/>
    </source>
</evidence>
<accession>A0A098RZR4</accession>
<comment type="similarity">
    <text evidence="3">Belongs to the peptidase M24B family.</text>
</comment>